<protein>
    <submittedName>
        <fullName evidence="1">Uncharacterized protein</fullName>
    </submittedName>
</protein>
<comment type="caution">
    <text evidence="1">The sequence shown here is derived from an EMBL/GenBank/DDBJ whole genome shotgun (WGS) entry which is preliminary data.</text>
</comment>
<sequence length="37" mass="4122">MLSLYFFSYSNIGIRAELSAFAGLVYEIFSGVLKGEQ</sequence>
<evidence type="ECO:0000313" key="4">
    <source>
        <dbReference type="Proteomes" id="UP000029647"/>
    </source>
</evidence>
<evidence type="ECO:0000313" key="2">
    <source>
        <dbReference type="EMBL" id="GAL75046.1"/>
    </source>
</evidence>
<reference evidence="3 4" key="1">
    <citation type="journal article" date="2014" name="Genome Announc.">
        <title>Draft Genome Sequences of Marine Flavobacterium Nonlabens Strains NR17, NR24, NR27, NR32, NR33, and Ara13.</title>
        <authorList>
            <person name="Nakanishi M."/>
            <person name="Meirelles P."/>
            <person name="Suzuki R."/>
            <person name="Takatani N."/>
            <person name="Mino S."/>
            <person name="Suda W."/>
            <person name="Oshima K."/>
            <person name="Hattori M."/>
            <person name="Ohkuma M."/>
            <person name="Hosokawa M."/>
            <person name="Miyashita K."/>
            <person name="Thompson F.L."/>
            <person name="Niwa A."/>
            <person name="Sawabe T."/>
            <person name="Sawabe T."/>
        </authorList>
    </citation>
    <scope>NUCLEOTIDE SEQUENCE [LARGE SCALE GENOMIC DNA]</scope>
    <source>
        <strain evidence="2">JCM 19275</strain>
        <strain evidence="1">JCM 19296</strain>
        <strain evidence="4">JCM19275</strain>
        <strain evidence="3">JCM19296</strain>
    </source>
</reference>
<accession>A0A081DAJ1</accession>
<organism evidence="1 3">
    <name type="scientific">Nonlabens ulvanivorans</name>
    <name type="common">Persicivirga ulvanivorans</name>
    <dbReference type="NCBI Taxonomy" id="906888"/>
    <lineage>
        <taxon>Bacteria</taxon>
        <taxon>Pseudomonadati</taxon>
        <taxon>Bacteroidota</taxon>
        <taxon>Flavobacteriia</taxon>
        <taxon>Flavobacteriales</taxon>
        <taxon>Flavobacteriaceae</taxon>
        <taxon>Nonlabens</taxon>
    </lineage>
</organism>
<dbReference type="EMBL" id="BBNT01000003">
    <property type="protein sequence ID" value="GAL75046.1"/>
    <property type="molecule type" value="Genomic_DNA"/>
</dbReference>
<name>A0A081DAJ1_NONUL</name>
<evidence type="ECO:0000313" key="3">
    <source>
        <dbReference type="Proteomes" id="UP000028980"/>
    </source>
</evidence>
<evidence type="ECO:0000313" key="1">
    <source>
        <dbReference type="EMBL" id="GAK75937.1"/>
    </source>
</evidence>
<dbReference type="Proteomes" id="UP000028980">
    <property type="component" value="Unassembled WGS sequence"/>
</dbReference>
<proteinExistence type="predicted"/>
<dbReference type="AlphaFoldDB" id="A0A081DAJ1"/>
<dbReference type="Proteomes" id="UP000029647">
    <property type="component" value="Unassembled WGS sequence"/>
</dbReference>
<gene>
    <name evidence="2" type="ORF">JCM19275_1085</name>
    <name evidence="1" type="ORF">JCM19296_1534</name>
</gene>
<dbReference type="EMBL" id="BBLG01000003">
    <property type="protein sequence ID" value="GAK75937.1"/>
    <property type="molecule type" value="Genomic_DNA"/>
</dbReference>